<dbReference type="Gene3D" id="3.50.50.60">
    <property type="entry name" value="FAD/NAD(P)-binding domain"/>
    <property type="match status" value="2"/>
</dbReference>
<sequence>MKLTIIGGGIVGLVFALALSHLSNNQIIIDLVEVNKPENYNRKFCYDRTIAISYYTYYVLKDMKIWNHFIKYVTKISTIEVSDQNNLSKIQIFSHDFLLPFFGYTISSQLMRSKLFQLLKTKNNIYVHCPAKPIKIIREKYNNIVLLDNGKKLISQLIVVADGMRTNIANQFNITYTQYSYKSIAMSSKIYTTFSHNFCAFEKFLSSGSLAFLPLKFNIGAIVWCFPENQLNMIKSWNKKKLSQKIQKIFGSSLGALYVFENQQYVNLSLKIANQHISHRLVLIGNSAQVIHPIAGQGLNLGIRDAISLARILRNASKKHIDLGNYNILLKYQNSRKIDQSKTIYITNFLIDLFANRTPYFVLMRNLGLYISNIFPCLVKQFIKNMFLNKNFYFN</sequence>
<dbReference type="EMBL" id="CP003315">
    <property type="protein sequence ID" value="AFA41165.1"/>
    <property type="molecule type" value="Genomic_DNA"/>
</dbReference>
<gene>
    <name evidence="9" type="primary">ubiH</name>
    <name evidence="9" type="synonym">visB</name>
    <name evidence="9" type="ORF">WIGMOR_0330</name>
</gene>
<dbReference type="InterPro" id="IPR010971">
    <property type="entry name" value="UbiH/COQ6"/>
</dbReference>
<dbReference type="PRINTS" id="PR00420">
    <property type="entry name" value="RNGMNOXGNASE"/>
</dbReference>
<dbReference type="InterPro" id="IPR051205">
    <property type="entry name" value="UbiH/COQ6_monooxygenase"/>
</dbReference>
<dbReference type="RefSeq" id="WP_014354104.1">
    <property type="nucleotide sequence ID" value="NC_016893.1"/>
</dbReference>
<dbReference type="GO" id="GO:0008681">
    <property type="term" value="F:2-octaprenyl-6-methoxyphenol hydroxylase activity"/>
    <property type="evidence" value="ECO:0007669"/>
    <property type="project" value="TreeGrafter"/>
</dbReference>
<dbReference type="UniPathway" id="UPA00232"/>
<evidence type="ECO:0000313" key="9">
    <source>
        <dbReference type="EMBL" id="AFA41165.1"/>
    </source>
</evidence>
<evidence type="ECO:0000256" key="2">
    <source>
        <dbReference type="ARBA" id="ARBA00004749"/>
    </source>
</evidence>
<feature type="domain" description="FAD-binding" evidence="8">
    <location>
        <begin position="150"/>
        <end position="318"/>
    </location>
</feature>
<dbReference type="InterPro" id="IPR018168">
    <property type="entry name" value="Ubi_Hdrlase_CS"/>
</dbReference>
<accession>H6Q5W9</accession>
<keyword evidence="6" id="KW-0560">Oxidoreductase</keyword>
<dbReference type="PANTHER" id="PTHR43876">
    <property type="entry name" value="UBIQUINONE BIOSYNTHESIS MONOOXYGENASE COQ6, MITOCHONDRIAL"/>
    <property type="match status" value="1"/>
</dbReference>
<evidence type="ECO:0000313" key="10">
    <source>
        <dbReference type="Proteomes" id="UP000009061"/>
    </source>
</evidence>
<protein>
    <submittedName>
        <fullName evidence="9">FAD/NAD(P)-binding 2-octaprenyl-6-methoxyphenol hydroxylase</fullName>
    </submittedName>
</protein>
<dbReference type="PANTHER" id="PTHR43876:SF8">
    <property type="entry name" value="2-OCTAPRENYL-6-METHOXYPHENOL HYDROXYLASE"/>
    <property type="match status" value="1"/>
</dbReference>
<dbReference type="AlphaFoldDB" id="H6Q5W9"/>
<evidence type="ECO:0000256" key="3">
    <source>
        <dbReference type="ARBA" id="ARBA00005349"/>
    </source>
</evidence>
<keyword evidence="10" id="KW-1185">Reference proteome</keyword>
<dbReference type="PROSITE" id="PS01304">
    <property type="entry name" value="UBIH"/>
    <property type="match status" value="1"/>
</dbReference>
<dbReference type="SUPFAM" id="SSF51905">
    <property type="entry name" value="FAD/NAD(P)-binding domain"/>
    <property type="match status" value="1"/>
</dbReference>
<evidence type="ECO:0000259" key="8">
    <source>
        <dbReference type="Pfam" id="PF01494"/>
    </source>
</evidence>
<keyword evidence="7" id="KW-0503">Monooxygenase</keyword>
<dbReference type="KEGG" id="wgl:WIGMOR_0330"/>
<dbReference type="GO" id="GO:0006744">
    <property type="term" value="P:ubiquinone biosynthetic process"/>
    <property type="evidence" value="ECO:0007669"/>
    <property type="project" value="UniProtKB-UniPathway"/>
</dbReference>
<dbReference type="InterPro" id="IPR002938">
    <property type="entry name" value="FAD-bd"/>
</dbReference>
<organism evidence="9 10">
    <name type="scientific">Wigglesworthia glossinidia endosymbiont of Glossina morsitans morsitans</name>
    <name type="common">Yale colony</name>
    <dbReference type="NCBI Taxonomy" id="1142511"/>
    <lineage>
        <taxon>Bacteria</taxon>
        <taxon>Pseudomonadati</taxon>
        <taxon>Pseudomonadota</taxon>
        <taxon>Gammaproteobacteria</taxon>
        <taxon>Enterobacterales</taxon>
        <taxon>Erwiniaceae</taxon>
        <taxon>Wigglesworthia</taxon>
    </lineage>
</organism>
<comment type="cofactor">
    <cofactor evidence="1">
        <name>FAD</name>
        <dbReference type="ChEBI" id="CHEBI:57692"/>
    </cofactor>
</comment>
<dbReference type="NCBIfam" id="TIGR01988">
    <property type="entry name" value="Ubi-OHases"/>
    <property type="match status" value="1"/>
</dbReference>
<dbReference type="GO" id="GO:0071949">
    <property type="term" value="F:FAD binding"/>
    <property type="evidence" value="ECO:0007669"/>
    <property type="project" value="InterPro"/>
</dbReference>
<name>H6Q5W9_WIGGL</name>
<dbReference type="eggNOG" id="COG0654">
    <property type="taxonomic scope" value="Bacteria"/>
</dbReference>
<keyword evidence="4" id="KW-0285">Flavoprotein</keyword>
<dbReference type="Pfam" id="PF01494">
    <property type="entry name" value="FAD_binding_3"/>
    <property type="match status" value="1"/>
</dbReference>
<dbReference type="OrthoDB" id="9769565at2"/>
<comment type="similarity">
    <text evidence="3">Belongs to the UbiH/COQ6 family.</text>
</comment>
<evidence type="ECO:0000256" key="6">
    <source>
        <dbReference type="ARBA" id="ARBA00023002"/>
    </source>
</evidence>
<evidence type="ECO:0000256" key="4">
    <source>
        <dbReference type="ARBA" id="ARBA00022630"/>
    </source>
</evidence>
<evidence type="ECO:0000256" key="5">
    <source>
        <dbReference type="ARBA" id="ARBA00022827"/>
    </source>
</evidence>
<dbReference type="InterPro" id="IPR036188">
    <property type="entry name" value="FAD/NAD-bd_sf"/>
</dbReference>
<dbReference type="STRING" id="1142511.WIGMOR_0330"/>
<evidence type="ECO:0000256" key="1">
    <source>
        <dbReference type="ARBA" id="ARBA00001974"/>
    </source>
</evidence>
<dbReference type="HOGENOM" id="CLU_009665_8_1_6"/>
<reference evidence="9 10" key="1">
    <citation type="journal article" date="2012" name="MBio">
        <title>Insight into the transmission biology and species-specific functional capabilities of tsetse (Diptera: glossinidae) obligate symbiont wigglesworthia.</title>
        <authorList>
            <person name="Rio R.V."/>
            <person name="Symula R.E."/>
            <person name="Wang J."/>
            <person name="Lohs C."/>
            <person name="Wu Y.N."/>
            <person name="Snyder A.K."/>
            <person name="Bjornson R.D."/>
            <person name="Oshima K."/>
            <person name="Biehl B.S."/>
            <person name="Perna N.T."/>
            <person name="Hattori M."/>
            <person name="Aksoy S."/>
        </authorList>
    </citation>
    <scope>NUCLEOTIDE SEQUENCE [LARGE SCALE GENOMIC DNA]</scope>
    <source>
        <strain evidence="9">WGM</strain>
    </source>
</reference>
<evidence type="ECO:0000256" key="7">
    <source>
        <dbReference type="ARBA" id="ARBA00023033"/>
    </source>
</evidence>
<dbReference type="Proteomes" id="UP000009061">
    <property type="component" value="Chromosome"/>
</dbReference>
<keyword evidence="5" id="KW-0274">FAD</keyword>
<proteinExistence type="inferred from homology"/>
<comment type="pathway">
    <text evidence="2">Cofactor biosynthesis; ubiquinone biosynthesis.</text>
</comment>